<feature type="region of interest" description="Disordered" evidence="9">
    <location>
        <begin position="597"/>
        <end position="848"/>
    </location>
</feature>
<dbReference type="InterPro" id="IPR009000">
    <property type="entry name" value="Transl_B-barrel_sf"/>
</dbReference>
<dbReference type="GO" id="GO:0005634">
    <property type="term" value="C:nucleus"/>
    <property type="evidence" value="ECO:0007669"/>
    <property type="project" value="UniProtKB-SubCell"/>
</dbReference>
<feature type="compositionally biased region" description="Acidic residues" evidence="9">
    <location>
        <begin position="417"/>
        <end position="429"/>
    </location>
</feature>
<keyword evidence="11" id="KW-1185">Reference proteome</keyword>
<evidence type="ECO:0000256" key="5">
    <source>
        <dbReference type="ARBA" id="ARBA00022552"/>
    </source>
</evidence>
<keyword evidence="5" id="KW-0698">rRNA processing</keyword>
<feature type="region of interest" description="Disordered" evidence="9">
    <location>
        <begin position="340"/>
        <end position="472"/>
    </location>
</feature>
<dbReference type="FunFam" id="2.40.10.230:FF:000002">
    <property type="entry name" value="H/ACA ribonucleoprotein complex non-core subunit NAF1"/>
    <property type="match status" value="1"/>
</dbReference>
<proteinExistence type="inferred from homology"/>
<evidence type="ECO:0000256" key="7">
    <source>
        <dbReference type="ARBA" id="ARBA00022884"/>
    </source>
</evidence>
<reference evidence="10 11" key="1">
    <citation type="submission" date="2024-05" db="EMBL/GenBank/DDBJ databases">
        <authorList>
            <person name="Wallberg A."/>
        </authorList>
    </citation>
    <scope>NUCLEOTIDE SEQUENCE [LARGE SCALE GENOMIC DNA]</scope>
</reference>
<feature type="non-terminal residue" evidence="10">
    <location>
        <position position="1"/>
    </location>
</feature>
<dbReference type="GO" id="GO:0001522">
    <property type="term" value="P:pseudouridine synthesis"/>
    <property type="evidence" value="ECO:0007669"/>
    <property type="project" value="InterPro"/>
</dbReference>
<evidence type="ECO:0000256" key="6">
    <source>
        <dbReference type="ARBA" id="ARBA00022553"/>
    </source>
</evidence>
<feature type="compositionally biased region" description="Polar residues" evidence="9">
    <location>
        <begin position="816"/>
        <end position="826"/>
    </location>
</feature>
<evidence type="ECO:0000256" key="8">
    <source>
        <dbReference type="ARBA" id="ARBA00023242"/>
    </source>
</evidence>
<evidence type="ECO:0000256" key="4">
    <source>
        <dbReference type="ARBA" id="ARBA00022517"/>
    </source>
</evidence>
<dbReference type="GO" id="GO:0003723">
    <property type="term" value="F:RNA binding"/>
    <property type="evidence" value="ECO:0007669"/>
    <property type="project" value="UniProtKB-KW"/>
</dbReference>
<evidence type="ECO:0000256" key="2">
    <source>
        <dbReference type="ARBA" id="ARBA00009801"/>
    </source>
</evidence>
<dbReference type="GO" id="GO:0006364">
    <property type="term" value="P:rRNA processing"/>
    <property type="evidence" value="ECO:0007669"/>
    <property type="project" value="UniProtKB-KW"/>
</dbReference>
<organism evidence="10 11">
    <name type="scientific">Meganyctiphanes norvegica</name>
    <name type="common">Northern krill</name>
    <name type="synonym">Thysanopoda norvegica</name>
    <dbReference type="NCBI Taxonomy" id="48144"/>
    <lineage>
        <taxon>Eukaryota</taxon>
        <taxon>Metazoa</taxon>
        <taxon>Ecdysozoa</taxon>
        <taxon>Arthropoda</taxon>
        <taxon>Crustacea</taxon>
        <taxon>Multicrustacea</taxon>
        <taxon>Malacostraca</taxon>
        <taxon>Eumalacostraca</taxon>
        <taxon>Eucarida</taxon>
        <taxon>Euphausiacea</taxon>
        <taxon>Euphausiidae</taxon>
        <taxon>Meganyctiphanes</taxon>
    </lineage>
</organism>
<feature type="compositionally biased region" description="Polar residues" evidence="9">
    <location>
        <begin position="349"/>
        <end position="362"/>
    </location>
</feature>
<evidence type="ECO:0000256" key="3">
    <source>
        <dbReference type="ARBA" id="ARBA00021438"/>
    </source>
</evidence>
<protein>
    <recommendedName>
        <fullName evidence="3">H/ACA ribonucleoprotein complex non-core subunit NAF1</fullName>
    </recommendedName>
</protein>
<feature type="compositionally biased region" description="Polar residues" evidence="9">
    <location>
        <begin position="382"/>
        <end position="399"/>
    </location>
</feature>
<name>A0AAV2PVX5_MEGNR</name>
<feature type="compositionally biased region" description="Basic and acidic residues" evidence="9">
    <location>
        <begin position="400"/>
        <end position="409"/>
    </location>
</feature>
<dbReference type="SUPFAM" id="SSF50447">
    <property type="entry name" value="Translation proteins"/>
    <property type="match status" value="1"/>
</dbReference>
<sequence length="848" mass="94638">DCDVPTNQGQLHIFIYTKMSTNPDSPKSPIGEEVSPSRFYMSLVSDYGDSDSDDAIVETERHNIDKNLLPVFPIKEEVISDTESITAEHESMEYQNEKIDILPEPLHEENAENSKHSVTLNNETADSNCEIETKTENVSMEYQNAEIDFLSGNTNSFDPLHEKNTENSNHSVTINNETADSETNSNIECEIVENVAKEHHNANTNISSMSMPLHEKNAENSKHLVTINNETADSETNSNIECEIVENVAKEHQNANTNISSMNINSSEPLYKENTETSDYTVTVNSKTGDSELDAIWITVNSGTENTESDSDMESETAKTVSKEHQNANIDVSSRISNLSDPLTEENAENCNHSDTINSGTENIELDCDKEPETAKNVPKKYQNSKINKPSKITNTSNPSHEENSERYRYTVTIDSGTDDSQSDSEDSSSDGFSSSSDSSSSSSSDSDSEDSVKLTNGQMKEDDLNKNQPCTNGELLFSDLPRIEDLRISVDEDEAQPIGTIFSIVQLQVVVQAFQNIPPIDLDSILFLDNGKRALGKVFDVFGQVHEPLYTVRFNSNDHIEKYNVQIGDPVYFAPQTEHTQFVVIDELMKIKGSDASWEHNHEPPPKFVEYSDDEQEVKARQQRKQEKLQQEGISSSEFQPQRKRQFQGRKPNPFRENGSKPSRPQVRATQRQRPNPWAPRPNPWAQQSGPSDSRAMSPFVPAPQGADSGPSYMGHHQNADRFAPYDQWSGEYQFGAPPQFPQAGPGPNWHDNYPRNPMGPTRNNNGPPSYMGPPPTHRGPSHMSHMGPPGENMSSFPPHMHHFPPPHHPAAPMSNYSQPYSSQGEWFPTPPPPPGIFVPPPPPPHP</sequence>
<dbReference type="GO" id="GO:0043489">
    <property type="term" value="P:RNA stabilization"/>
    <property type="evidence" value="ECO:0007669"/>
    <property type="project" value="UniProtKB-ARBA"/>
</dbReference>
<dbReference type="InterPro" id="IPR038664">
    <property type="entry name" value="Gar1/Naf1_Cbf5-bd_sf"/>
</dbReference>
<feature type="compositionally biased region" description="Pro residues" evidence="9">
    <location>
        <begin position="830"/>
        <end position="848"/>
    </location>
</feature>
<comment type="subcellular location">
    <subcellularLocation>
        <location evidence="1">Nucleus</location>
    </subcellularLocation>
</comment>
<evidence type="ECO:0000256" key="1">
    <source>
        <dbReference type="ARBA" id="ARBA00004123"/>
    </source>
</evidence>
<comment type="caution">
    <text evidence="10">The sequence shown here is derived from an EMBL/GenBank/DDBJ whole genome shotgun (WGS) entry which is preliminary data.</text>
</comment>
<evidence type="ECO:0000313" key="10">
    <source>
        <dbReference type="EMBL" id="CAL4064043.1"/>
    </source>
</evidence>
<dbReference type="Pfam" id="PF04410">
    <property type="entry name" value="Gar1"/>
    <property type="match status" value="1"/>
</dbReference>
<dbReference type="PANTHER" id="PTHR31633">
    <property type="entry name" value="H/ACA RIBONUCLEOPROTEIN COMPLEX NON-CORE SUBUNIT NAF1"/>
    <property type="match status" value="1"/>
</dbReference>
<dbReference type="PANTHER" id="PTHR31633:SF1">
    <property type="entry name" value="H_ACA RIBONUCLEOPROTEIN COMPLEX NON-CORE SUBUNIT NAF1"/>
    <property type="match status" value="1"/>
</dbReference>
<feature type="compositionally biased region" description="Basic and acidic residues" evidence="9">
    <location>
        <begin position="597"/>
        <end position="606"/>
    </location>
</feature>
<comment type="similarity">
    <text evidence="2">Belongs to the NAF1 family.</text>
</comment>
<dbReference type="AlphaFoldDB" id="A0AAV2PVX5"/>
<feature type="compositionally biased region" description="Low complexity" evidence="9">
    <location>
        <begin position="430"/>
        <end position="446"/>
    </location>
</feature>
<dbReference type="GO" id="GO:0000493">
    <property type="term" value="P:box H/ACA snoRNP assembly"/>
    <property type="evidence" value="ECO:0007669"/>
    <property type="project" value="InterPro"/>
</dbReference>
<keyword evidence="4" id="KW-0690">Ribosome biogenesis</keyword>
<accession>A0AAV2PVX5</accession>
<dbReference type="Proteomes" id="UP001497623">
    <property type="component" value="Unassembled WGS sequence"/>
</dbReference>
<feature type="region of interest" description="Disordered" evidence="9">
    <location>
        <begin position="302"/>
        <end position="326"/>
    </location>
</feature>
<feature type="compositionally biased region" description="Low complexity" evidence="9">
    <location>
        <begin position="735"/>
        <end position="749"/>
    </location>
</feature>
<gene>
    <name evidence="10" type="ORF">MNOR_LOCUS3795</name>
</gene>
<dbReference type="Gene3D" id="2.40.10.230">
    <property type="entry name" value="Probable tRNA pseudouridine synthase domain"/>
    <property type="match status" value="1"/>
</dbReference>
<dbReference type="InterPro" id="IPR007504">
    <property type="entry name" value="H/ACA_rnp_Gar1/Naf1"/>
</dbReference>
<feature type="compositionally biased region" description="Basic and acidic residues" evidence="9">
    <location>
        <begin position="618"/>
        <end position="631"/>
    </location>
</feature>
<keyword evidence="6" id="KW-0597">Phosphoprotein</keyword>
<dbReference type="InterPro" id="IPR040309">
    <property type="entry name" value="Naf1"/>
</dbReference>
<keyword evidence="7" id="KW-0694">RNA-binding</keyword>
<dbReference type="GO" id="GO:0005732">
    <property type="term" value="C:sno(s)RNA-containing ribonucleoprotein complex"/>
    <property type="evidence" value="ECO:0007669"/>
    <property type="project" value="InterPro"/>
</dbReference>
<evidence type="ECO:0000256" key="9">
    <source>
        <dbReference type="SAM" id="MobiDB-lite"/>
    </source>
</evidence>
<dbReference type="EMBL" id="CAXKWB010001338">
    <property type="protein sequence ID" value="CAL4064043.1"/>
    <property type="molecule type" value="Genomic_DNA"/>
</dbReference>
<evidence type="ECO:0000313" key="11">
    <source>
        <dbReference type="Proteomes" id="UP001497623"/>
    </source>
</evidence>
<keyword evidence="8" id="KW-0539">Nucleus</keyword>